<evidence type="ECO:0000313" key="2">
    <source>
        <dbReference type="Proteomes" id="UP000268048"/>
    </source>
</evidence>
<proteinExistence type="predicted"/>
<accession>A0A3G7TWA0</accession>
<dbReference type="Proteomes" id="UP000268048">
    <property type="component" value="Chromosome"/>
</dbReference>
<dbReference type="AlphaFoldDB" id="A0A3G7TWA0"/>
<evidence type="ECO:0000313" key="1">
    <source>
        <dbReference type="EMBL" id="AZE50678.1"/>
    </source>
</evidence>
<dbReference type="EMBL" id="CP027753">
    <property type="protein sequence ID" value="AZE50678.1"/>
    <property type="molecule type" value="Genomic_DNA"/>
</dbReference>
<reference evidence="1 2" key="1">
    <citation type="submission" date="2018-03" db="EMBL/GenBank/DDBJ databases">
        <title>Diversity of phytobeneficial traits revealed by whole-genome analysis of worldwide-isolated phenazine-producing Pseudomonas spp.</title>
        <authorList>
            <person name="Biessy A."/>
            <person name="Novinscak A."/>
            <person name="Blom J."/>
            <person name="Leger G."/>
            <person name="Thomashow L.S."/>
            <person name="Cazorla F.M."/>
            <person name="Josic D."/>
            <person name="Filion M."/>
        </authorList>
    </citation>
    <scope>NUCLEOTIDE SEQUENCE [LARGE SCALE GENOMIC DNA]</scope>
    <source>
        <strain evidence="1 2">B25</strain>
    </source>
</reference>
<sequence length="560" mass="60174">MANILYRIVGHGLDGDTPPLSLIVLNLVYLDTEHNYCANHWCALTAEHPQDTWHFDPGPATAGVVLYDGQQFGPTGEVTPIPLTVADGTTIQVGTGVPATIAVTVTPLLIDWSWVTRVDAELAGHPLTFTAASHTARWLSLPAADYPWTATYTLNDGSTWEQSGAGSPPLLVLPALPPVTPVTFSPVADYFETLPIESIALSVTNPGGSPGHSIFNPGHTQPWSTGIFQTAISPVAWRLDYRYRYVVTFKPDAGLQPFDSGEINGLGATSVTLDEVGIRDFVLADQMPSLIQSVSVHYESDGKREKSALPVRLVARRNYTPGLFSYWLEYTISGETPDSSGEETGTVFQPGAQPALAFVRAVSPLQEKSVRLTAHKLGAGDQVQLALSTSESGNLGIPSWQWAIQGTGPGNVILDRTHPSITYRYLVVDPDCAATSFTGTLQVDDELTPFDVPTAAVSVDITPHTLPASVTLDPSRIDWSVNEHVKVTITFTNPPGDGQDFTLTRASGYEYASSTSVDGVTPIYDYIAFYYLADGTTRIESADNQTSMLLVLPPRGTGQG</sequence>
<dbReference type="RefSeq" id="WP_124322013.1">
    <property type="nucleotide sequence ID" value="NZ_CP027753.1"/>
</dbReference>
<gene>
    <name evidence="1" type="ORF">C4K04_5027</name>
</gene>
<protein>
    <submittedName>
        <fullName evidence="1">Uncharacterized protein</fullName>
    </submittedName>
</protein>
<name>A0A3G7TWA0_9PSED</name>
<organism evidence="1 2">
    <name type="scientific">Pseudomonas chlororaphis</name>
    <dbReference type="NCBI Taxonomy" id="587753"/>
    <lineage>
        <taxon>Bacteria</taxon>
        <taxon>Pseudomonadati</taxon>
        <taxon>Pseudomonadota</taxon>
        <taxon>Gammaproteobacteria</taxon>
        <taxon>Pseudomonadales</taxon>
        <taxon>Pseudomonadaceae</taxon>
        <taxon>Pseudomonas</taxon>
    </lineage>
</organism>